<feature type="domain" description="Trichome birefringence-like C-terminal" evidence="10">
    <location>
        <begin position="136"/>
        <end position="434"/>
    </location>
</feature>
<evidence type="ECO:0000259" key="10">
    <source>
        <dbReference type="Pfam" id="PF13839"/>
    </source>
</evidence>
<keyword evidence="4 9" id="KW-0812">Transmembrane</keyword>
<evidence type="ECO:0000313" key="13">
    <source>
        <dbReference type="Proteomes" id="UP000623129"/>
    </source>
</evidence>
<name>A0A833QTD0_9POAL</name>
<dbReference type="Proteomes" id="UP000623129">
    <property type="component" value="Unassembled WGS sequence"/>
</dbReference>
<evidence type="ECO:0000259" key="11">
    <source>
        <dbReference type="Pfam" id="PF14416"/>
    </source>
</evidence>
<dbReference type="InterPro" id="IPR026057">
    <property type="entry name" value="TBL_C"/>
</dbReference>
<evidence type="ECO:0000256" key="2">
    <source>
        <dbReference type="ARBA" id="ARBA00007727"/>
    </source>
</evidence>
<sequence length="443" mass="51376">MKAPHQQNHLNPRKLFTYTLYVLIPLALLHYYLLKPYPAPARFSPQIHTSLDPSSHIHPHDDDDDFVQPPEKELKLQNQTLPRCDYSAGTWIHDERGPLYNGTSCNTIKENQNCMAHGRPDTGYLYWRWRPTECSLPRFDPLSFLQLIRNRHLAFIGDSLARNQAESLMCLLASGSHPELVYQDSTENRYRRWIFGSHNATVSIYWSPFLVKRIEKNEKEGIRHNRVFLDSFDERWISEFESMDVIVFSLGHWFLIPGIYYENEQIIGCHVCSEFNHTEIGFFDVFRKAVTRTLEEVRRRHVEGDDRRKRLVAVTTFTQAHFEGEWDKAGSCAKKEPYKEGEVKMEYTAGEMRRTVVDALESLRGNGDGSRVNGLQFEAVDVTRLALLRPDGHPGPYMYPNPFENGKAGDRVQNDCVHWCMPGPVDTFNEILWQLIAQPGLFS</sequence>
<comment type="subcellular location">
    <subcellularLocation>
        <location evidence="1">Golgi apparatus membrane</location>
        <topology evidence="1">Single-pass type II membrane protein</topology>
    </subcellularLocation>
</comment>
<dbReference type="Pfam" id="PF14416">
    <property type="entry name" value="PMR5N"/>
    <property type="match status" value="1"/>
</dbReference>
<accession>A0A833QTD0</accession>
<evidence type="ECO:0000256" key="7">
    <source>
        <dbReference type="ARBA" id="ARBA00023034"/>
    </source>
</evidence>
<evidence type="ECO:0000256" key="5">
    <source>
        <dbReference type="ARBA" id="ARBA00022968"/>
    </source>
</evidence>
<dbReference type="AlphaFoldDB" id="A0A833QTD0"/>
<evidence type="ECO:0000256" key="3">
    <source>
        <dbReference type="ARBA" id="ARBA00022679"/>
    </source>
</evidence>
<evidence type="ECO:0000313" key="12">
    <source>
        <dbReference type="EMBL" id="KAF3329154.1"/>
    </source>
</evidence>
<evidence type="ECO:0000256" key="1">
    <source>
        <dbReference type="ARBA" id="ARBA00004323"/>
    </source>
</evidence>
<feature type="transmembrane region" description="Helical" evidence="9">
    <location>
        <begin position="15"/>
        <end position="34"/>
    </location>
</feature>
<dbReference type="GO" id="GO:1990538">
    <property type="term" value="F:xylan O-acetyltransferase activity"/>
    <property type="evidence" value="ECO:0007669"/>
    <property type="project" value="UniProtKB-ARBA"/>
</dbReference>
<evidence type="ECO:0000256" key="4">
    <source>
        <dbReference type="ARBA" id="ARBA00022692"/>
    </source>
</evidence>
<protein>
    <submittedName>
        <fullName evidence="12">Protein ALTERED XYLOGLUCAN 4</fullName>
    </submittedName>
</protein>
<dbReference type="InterPro" id="IPR025846">
    <property type="entry name" value="TBL_N"/>
</dbReference>
<dbReference type="InterPro" id="IPR029962">
    <property type="entry name" value="TBL"/>
</dbReference>
<reference evidence="12" key="1">
    <citation type="submission" date="2020-01" db="EMBL/GenBank/DDBJ databases">
        <title>Genome sequence of Kobresia littledalei, the first chromosome-level genome in the family Cyperaceae.</title>
        <authorList>
            <person name="Qu G."/>
        </authorList>
    </citation>
    <scope>NUCLEOTIDE SEQUENCE</scope>
    <source>
        <strain evidence="12">C.B.Clarke</strain>
        <tissue evidence="12">Leaf</tissue>
    </source>
</reference>
<comment type="similarity">
    <text evidence="2">Belongs to the PC-esterase family. TBL subfamily.</text>
</comment>
<feature type="domain" description="Trichome birefringence-like N-terminal" evidence="11">
    <location>
        <begin position="83"/>
        <end position="135"/>
    </location>
</feature>
<evidence type="ECO:0000256" key="6">
    <source>
        <dbReference type="ARBA" id="ARBA00022989"/>
    </source>
</evidence>
<dbReference type="OrthoDB" id="630188at2759"/>
<evidence type="ECO:0000256" key="9">
    <source>
        <dbReference type="SAM" id="Phobius"/>
    </source>
</evidence>
<keyword evidence="13" id="KW-1185">Reference proteome</keyword>
<comment type="caution">
    <text evidence="12">The sequence shown here is derived from an EMBL/GenBank/DDBJ whole genome shotgun (WGS) entry which is preliminary data.</text>
</comment>
<dbReference type="PANTHER" id="PTHR32285:SF377">
    <property type="entry name" value="OS06G0235200 PROTEIN"/>
    <property type="match status" value="1"/>
</dbReference>
<proteinExistence type="inferred from homology"/>
<keyword evidence="6 9" id="KW-1133">Transmembrane helix</keyword>
<dbReference type="GO" id="GO:0000139">
    <property type="term" value="C:Golgi membrane"/>
    <property type="evidence" value="ECO:0007669"/>
    <property type="project" value="UniProtKB-SubCell"/>
</dbReference>
<gene>
    <name evidence="12" type="ORF">FCM35_KLT06232</name>
</gene>
<evidence type="ECO:0000256" key="8">
    <source>
        <dbReference type="ARBA" id="ARBA00023136"/>
    </source>
</evidence>
<dbReference type="EMBL" id="SWLB01000015">
    <property type="protein sequence ID" value="KAF3329154.1"/>
    <property type="molecule type" value="Genomic_DNA"/>
</dbReference>
<keyword evidence="5" id="KW-0735">Signal-anchor</keyword>
<keyword evidence="7" id="KW-0333">Golgi apparatus</keyword>
<organism evidence="12 13">
    <name type="scientific">Carex littledalei</name>
    <dbReference type="NCBI Taxonomy" id="544730"/>
    <lineage>
        <taxon>Eukaryota</taxon>
        <taxon>Viridiplantae</taxon>
        <taxon>Streptophyta</taxon>
        <taxon>Embryophyta</taxon>
        <taxon>Tracheophyta</taxon>
        <taxon>Spermatophyta</taxon>
        <taxon>Magnoliopsida</taxon>
        <taxon>Liliopsida</taxon>
        <taxon>Poales</taxon>
        <taxon>Cyperaceae</taxon>
        <taxon>Cyperoideae</taxon>
        <taxon>Cariceae</taxon>
        <taxon>Carex</taxon>
        <taxon>Carex subgen. Euthyceras</taxon>
    </lineage>
</organism>
<dbReference type="PANTHER" id="PTHR32285">
    <property type="entry name" value="PROTEIN TRICHOME BIREFRINGENCE-LIKE 9-RELATED"/>
    <property type="match status" value="1"/>
</dbReference>
<keyword evidence="3" id="KW-0808">Transferase</keyword>
<keyword evidence="8 9" id="KW-0472">Membrane</keyword>
<dbReference type="Pfam" id="PF13839">
    <property type="entry name" value="PC-Esterase"/>
    <property type="match status" value="1"/>
</dbReference>